<dbReference type="AlphaFoldDB" id="A0A0D2LTM7"/>
<dbReference type="InterPro" id="IPR011635">
    <property type="entry name" value="CARDB"/>
</dbReference>
<evidence type="ECO:0000259" key="2">
    <source>
        <dbReference type="Pfam" id="PF07705"/>
    </source>
</evidence>
<dbReference type="RefSeq" id="XP_013894039.1">
    <property type="nucleotide sequence ID" value="XM_014038585.1"/>
</dbReference>
<dbReference type="EMBL" id="KK103749">
    <property type="protein sequence ID" value="KIY95019.1"/>
    <property type="molecule type" value="Genomic_DNA"/>
</dbReference>
<evidence type="ECO:0000313" key="3">
    <source>
        <dbReference type="EMBL" id="KIY95019.1"/>
    </source>
</evidence>
<dbReference type="KEGG" id="mng:MNEG_12943"/>
<feature type="domain" description="CARDB" evidence="2">
    <location>
        <begin position="220"/>
        <end position="328"/>
    </location>
</feature>
<evidence type="ECO:0000313" key="4">
    <source>
        <dbReference type="Proteomes" id="UP000054498"/>
    </source>
</evidence>
<dbReference type="Pfam" id="PF07705">
    <property type="entry name" value="CARDB"/>
    <property type="match status" value="2"/>
</dbReference>
<keyword evidence="4" id="KW-1185">Reference proteome</keyword>
<proteinExistence type="predicted"/>
<gene>
    <name evidence="3" type="ORF">MNEG_12943</name>
</gene>
<feature type="signal peptide" evidence="1">
    <location>
        <begin position="1"/>
        <end position="29"/>
    </location>
</feature>
<reference evidence="3 4" key="1">
    <citation type="journal article" date="2013" name="BMC Genomics">
        <title>Reconstruction of the lipid metabolism for the microalga Monoraphidium neglectum from its genome sequence reveals characteristics suitable for biofuel production.</title>
        <authorList>
            <person name="Bogen C."/>
            <person name="Al-Dilaimi A."/>
            <person name="Albersmeier A."/>
            <person name="Wichmann J."/>
            <person name="Grundmann M."/>
            <person name="Rupp O."/>
            <person name="Lauersen K.J."/>
            <person name="Blifernez-Klassen O."/>
            <person name="Kalinowski J."/>
            <person name="Goesmann A."/>
            <person name="Mussgnug J.H."/>
            <person name="Kruse O."/>
        </authorList>
    </citation>
    <scope>NUCLEOTIDE SEQUENCE [LARGE SCALE GENOMIC DNA]</scope>
    <source>
        <strain evidence="3 4">SAG 48.87</strain>
    </source>
</reference>
<protein>
    <recommendedName>
        <fullName evidence="2">CARDB domain-containing protein</fullName>
    </recommendedName>
</protein>
<feature type="domain" description="CARDB" evidence="2">
    <location>
        <begin position="356"/>
        <end position="455"/>
    </location>
</feature>
<name>A0A0D2LTM7_9CHLO</name>
<accession>A0A0D2LTM7</accession>
<sequence>MASGGKRAGGLQAAVICSALVLLLAPAAAQTCYAGVLSTPSTNFDLQYSSKVLNTTLSYIKKPKTTYNRYCFNLTAASPCNSTALCCKNSGITRLSTVSIAIVPTCIVKGLTSNFSLSLADGTNAKTAFRFKINKASRKADANVRIAPKTSTAKALGSTTVCINLPAAAGLCNTVGSLCGGTTCKVNVTTSKFKPANLTKPKSLPCCLTGNVNIQPALQTDFAVTAIQLTPTSPVTGQPFTAGVTVTNTGEVAANPGSLGVWADKAVQAACGEAADQTNATVGLIAAGASVNVSFTFTAGAVGNKTFRAYSDPTCAIPEKSDTNDQLTLSYTVVAAPTSTVNLVASALAITGYAGPPATLLPGQTANVTFVVTNAGTNPSPATTYALWANKATVAVCNAAGPSIVAGVPALAAGAATTITAVVALPGAIGAYMLQLIVDYPCSVAESSEADNTASYAYQLAVPAGPLPDLAITNVLTNPGLTGLLPVGQVLNLTFTVVNQGTAASLPGLYTIFNNLLGLPLCGALGTASGALGALAPGANQTVNLPALPLASIPGLNTLQIVADSNCSSLEADKTNNVVALPYNISSPASSLVPNLGITNILATPSLAGLLPLGQLVNLTFDVVNSGTAASVAGLYTIFDDLLGVPVCGAVGAVNGTLGPIAAGATQTVTVLNFPLAGVIGAKTLKIVADVNCTNSANGSSNSFAALPYNTGALLPNLGVSNILASPTLAGLLPLGQLVNLTFDVVNSGTAASAAGLYTIFDDLLGVPVCGAVGAVNGTLGPIAAGATQTVTVLNFPLAGVIGAKTLKIVADVNCTNSANGSSNSFAALPYTISGVDFVLDSVSVVPLLSPLVVGGVYSINMSVTNVSRFSGLV</sequence>
<feature type="chain" id="PRO_5002247247" description="CARDB domain-containing protein" evidence="1">
    <location>
        <begin position="30"/>
        <end position="874"/>
    </location>
</feature>
<evidence type="ECO:0000256" key="1">
    <source>
        <dbReference type="SAM" id="SignalP"/>
    </source>
</evidence>
<dbReference type="GeneID" id="25730356"/>
<organism evidence="3 4">
    <name type="scientific">Monoraphidium neglectum</name>
    <dbReference type="NCBI Taxonomy" id="145388"/>
    <lineage>
        <taxon>Eukaryota</taxon>
        <taxon>Viridiplantae</taxon>
        <taxon>Chlorophyta</taxon>
        <taxon>core chlorophytes</taxon>
        <taxon>Chlorophyceae</taxon>
        <taxon>CS clade</taxon>
        <taxon>Sphaeropleales</taxon>
        <taxon>Selenastraceae</taxon>
        <taxon>Monoraphidium</taxon>
    </lineage>
</organism>
<dbReference type="Gene3D" id="2.60.40.10">
    <property type="entry name" value="Immunoglobulins"/>
    <property type="match status" value="3"/>
</dbReference>
<dbReference type="Proteomes" id="UP000054498">
    <property type="component" value="Unassembled WGS sequence"/>
</dbReference>
<keyword evidence="1" id="KW-0732">Signal</keyword>
<dbReference type="InterPro" id="IPR013783">
    <property type="entry name" value="Ig-like_fold"/>
</dbReference>